<organism evidence="2 3">
    <name type="scientific">Candidatus Desulfolinea nitratireducens</name>
    <dbReference type="NCBI Taxonomy" id="2841698"/>
    <lineage>
        <taxon>Bacteria</taxon>
        <taxon>Bacillati</taxon>
        <taxon>Chloroflexota</taxon>
        <taxon>Anaerolineae</taxon>
        <taxon>Anaerolineales</taxon>
        <taxon>Anaerolineales incertae sedis</taxon>
        <taxon>Candidatus Desulfolinea</taxon>
    </lineage>
</organism>
<keyword evidence="1" id="KW-0812">Transmembrane</keyword>
<gene>
    <name evidence="2" type="ORF">H8E29_04905</name>
</gene>
<dbReference type="AlphaFoldDB" id="A0A8J6NFP1"/>
<evidence type="ECO:0000313" key="2">
    <source>
        <dbReference type="EMBL" id="MBC8334583.1"/>
    </source>
</evidence>
<sequence>MALRKNNPSERGQTIALYAIILPLMAVFLMGLLDYMTTSVRVMDAVAIGDLAAHAGAQEIEVLPNGVIRSTAEGNAVAATYFRNQAPSYLQMNFVRCGRYQGRPGCLVQAGIETPGFLFPKHWIAVNTVGYLAHGVTREDQ</sequence>
<reference evidence="2 3" key="1">
    <citation type="submission" date="2020-08" db="EMBL/GenBank/DDBJ databases">
        <title>Bridging the membrane lipid divide: bacteria of the FCB group superphylum have the potential to synthesize archaeal ether lipids.</title>
        <authorList>
            <person name="Villanueva L."/>
            <person name="Von Meijenfeldt F.A.B."/>
            <person name="Westbye A.B."/>
            <person name="Yadav S."/>
            <person name="Hopmans E.C."/>
            <person name="Dutilh B.E."/>
            <person name="Sinninghe Damste J.S."/>
        </authorList>
    </citation>
    <scope>NUCLEOTIDE SEQUENCE [LARGE SCALE GENOMIC DNA]</scope>
    <source>
        <strain evidence="2">NIOZ-UU36</strain>
    </source>
</reference>
<evidence type="ECO:0000313" key="3">
    <source>
        <dbReference type="Proteomes" id="UP000614469"/>
    </source>
</evidence>
<protein>
    <submittedName>
        <fullName evidence="2">Uncharacterized protein</fullName>
    </submittedName>
</protein>
<accession>A0A8J6NFP1</accession>
<dbReference type="Proteomes" id="UP000614469">
    <property type="component" value="Unassembled WGS sequence"/>
</dbReference>
<dbReference type="EMBL" id="JACNJN010000072">
    <property type="protein sequence ID" value="MBC8334583.1"/>
    <property type="molecule type" value="Genomic_DNA"/>
</dbReference>
<comment type="caution">
    <text evidence="2">The sequence shown here is derived from an EMBL/GenBank/DDBJ whole genome shotgun (WGS) entry which is preliminary data.</text>
</comment>
<keyword evidence="1" id="KW-1133">Transmembrane helix</keyword>
<feature type="transmembrane region" description="Helical" evidence="1">
    <location>
        <begin position="15"/>
        <end position="33"/>
    </location>
</feature>
<evidence type="ECO:0000256" key="1">
    <source>
        <dbReference type="SAM" id="Phobius"/>
    </source>
</evidence>
<name>A0A8J6NFP1_9CHLR</name>
<keyword evidence="1" id="KW-0472">Membrane</keyword>
<proteinExistence type="predicted"/>